<dbReference type="Pfam" id="PF03963">
    <property type="entry name" value="FlgD"/>
    <property type="match status" value="1"/>
</dbReference>
<comment type="caution">
    <text evidence="5">The sequence shown here is derived from an EMBL/GenBank/DDBJ whole genome shotgun (WGS) entry which is preliminary data.</text>
</comment>
<gene>
    <name evidence="5" type="primary">flgD</name>
    <name evidence="5" type="ORF">ACFOZY_02050</name>
</gene>
<keyword evidence="5" id="KW-0282">Flagellum</keyword>
<keyword evidence="5" id="KW-0966">Cell projection</keyword>
<evidence type="ECO:0000313" key="5">
    <source>
        <dbReference type="EMBL" id="MFC4409213.1"/>
    </source>
</evidence>
<evidence type="ECO:0000256" key="1">
    <source>
        <dbReference type="ARBA" id="ARBA00010577"/>
    </source>
</evidence>
<evidence type="ECO:0000313" key="6">
    <source>
        <dbReference type="Proteomes" id="UP001595817"/>
    </source>
</evidence>
<comment type="function">
    <text evidence="3">Required for flagellar hook formation. May act as a scaffolding protein.</text>
</comment>
<sequence length="211" mass="23261">MKPITSNMYLANNKKQERQTGNSVLGKDDFMKLLITQLQNQDPTNPMKDTEFIAQMAQFSSLEQMTNMGKAFEKFAEGQQQMQLIQYNSFVGKTINWHELTDKLGEDGKPVVNEGTGKIVSAKFIDGTVKFILEDGKELTPGNVSEVLAGSGSANSLVEASLLIGKKVTYMDDETEMSGTVQSVANKAGKIEYVLTDGKRLTADQFLMISQ</sequence>
<feature type="compositionally biased region" description="Polar residues" evidence="4">
    <location>
        <begin position="1"/>
        <end position="10"/>
    </location>
</feature>
<evidence type="ECO:0000256" key="4">
    <source>
        <dbReference type="SAM" id="MobiDB-lite"/>
    </source>
</evidence>
<proteinExistence type="inferred from homology"/>
<protein>
    <recommendedName>
        <fullName evidence="3">Basal-body rod modification protein FlgD</fullName>
    </recommendedName>
</protein>
<keyword evidence="5" id="KW-0969">Cilium</keyword>
<keyword evidence="6" id="KW-1185">Reference proteome</keyword>
<comment type="similarity">
    <text evidence="1 3">Belongs to the FlgD family.</text>
</comment>
<accession>A0ABV8X1K2</accession>
<dbReference type="EMBL" id="JBHSEC010000002">
    <property type="protein sequence ID" value="MFC4409213.1"/>
    <property type="molecule type" value="Genomic_DNA"/>
</dbReference>
<reference evidence="6" key="1">
    <citation type="journal article" date="2019" name="Int. J. Syst. Evol. Microbiol.">
        <title>The Global Catalogue of Microorganisms (GCM) 10K type strain sequencing project: providing services to taxonomists for standard genome sequencing and annotation.</title>
        <authorList>
            <consortium name="The Broad Institute Genomics Platform"/>
            <consortium name="The Broad Institute Genome Sequencing Center for Infectious Disease"/>
            <person name="Wu L."/>
            <person name="Ma J."/>
        </authorList>
    </citation>
    <scope>NUCLEOTIDE SEQUENCE [LARGE SCALE GENOMIC DNA]</scope>
    <source>
        <strain evidence="6">CCUG 59778</strain>
    </source>
</reference>
<keyword evidence="2 3" id="KW-1005">Bacterial flagellum biogenesis</keyword>
<dbReference type="RefSeq" id="WP_378151731.1">
    <property type="nucleotide sequence ID" value="NZ_JBHSEC010000002.1"/>
</dbReference>
<feature type="region of interest" description="Disordered" evidence="4">
    <location>
        <begin position="1"/>
        <end position="21"/>
    </location>
</feature>
<dbReference type="Proteomes" id="UP001595817">
    <property type="component" value="Unassembled WGS sequence"/>
</dbReference>
<name>A0ABV8X1K2_9LACT</name>
<dbReference type="InterPro" id="IPR005648">
    <property type="entry name" value="FlgD"/>
</dbReference>
<organism evidence="5 6">
    <name type="scientific">Chungangia koreensis</name>
    <dbReference type="NCBI Taxonomy" id="752657"/>
    <lineage>
        <taxon>Bacteria</taxon>
        <taxon>Bacillati</taxon>
        <taxon>Bacillota</taxon>
        <taxon>Bacilli</taxon>
        <taxon>Lactobacillales</taxon>
        <taxon>Chungangia</taxon>
    </lineage>
</organism>
<evidence type="ECO:0000256" key="2">
    <source>
        <dbReference type="ARBA" id="ARBA00022795"/>
    </source>
</evidence>
<evidence type="ECO:0000256" key="3">
    <source>
        <dbReference type="RuleBase" id="RU362076"/>
    </source>
</evidence>
<dbReference type="NCBIfam" id="NF007197">
    <property type="entry name" value="PRK09618.1"/>
    <property type="match status" value="1"/>
</dbReference>